<sequence length="835" mass="93044">MDAARLGSAVAPRLMRRPPIACQRAVQSLHSPALQHVWIADDQLSIAVNRFFRTTCPYQKRHGSHVPGPLEARRRAAKRRMTASAAFYPQDHFLPSFNLRALFAFRRSPSPAWQYQPPSLPKHVPSVDDALKPPLPSSTHCETTPLVESANPALSHDPTHESEEDPHQVAHTAVNRLDNAGIGSATDCESVHEVDLATISRLEPATSDAVDIQACFDQFKTAIAQTDSTSRKQDLISAFESSCPPLCANAWEYNVMVIEHLLERNWDPAPLLALAEDRPFLFTLPPTYTSAHRELLRHAQKISIAFPHGNRQLHALYVRLAQAAASADISIDATQDAELIAICRQLWQSSHTLGSKLCDSVRELLCAVASKLENQQTRVALHPVLAQIYSKDGSKHAIMQLISRASASLDQYVAAANVLCCMPRNLLLDIIPTYTLHLSSVKRKSRAAVSTHKAKWSTWLELICRAEKDSALGLAFLDAAIEPLAKAAFHKVSKEPSTRRYTDCVRPENLLHTLLFKFAEQDAVYATSKLTIAQSIDSSLLSISSRNEVLQPEAVVATVLSALKKACLPHGKFADAVAALLAQHGNLGTLVKFMNKLKDCRLALSETSAVDAVIQDRMNALQQQAASLTNTQVQHNALTLHNCQIISSMLRKIASVPVVERETVASTVFTAVRVQRQVQHILDRADAACALPLTLRNLSTDMMLEDRVALIHQLAHQYSLDRTRSHREAWRAIYYLYKHLKEHSLTIGHLFSRAVVRTSIIRPLSEQRFVSARRLIWVCHLVARVEGEEVAKQIERDFWQWRGDLIKHAKHIHDSVGADRREKAHVSTMKKMGML</sequence>
<feature type="region of interest" description="Disordered" evidence="1">
    <location>
        <begin position="149"/>
        <end position="168"/>
    </location>
</feature>
<dbReference type="STRING" id="985895.E5A3G6"/>
<dbReference type="OrthoDB" id="5428038at2759"/>
<dbReference type="eggNOG" id="ENOG502ST5Y">
    <property type="taxonomic scope" value="Eukaryota"/>
</dbReference>
<reference evidence="3" key="1">
    <citation type="journal article" date="2011" name="Nat. Commun.">
        <title>Effector diversification within compartments of the Leptosphaeria maculans genome affected by Repeat-Induced Point mutations.</title>
        <authorList>
            <person name="Rouxel T."/>
            <person name="Grandaubert J."/>
            <person name="Hane J.K."/>
            <person name="Hoede C."/>
            <person name="van de Wouw A.P."/>
            <person name="Couloux A."/>
            <person name="Dominguez V."/>
            <person name="Anthouard V."/>
            <person name="Bally P."/>
            <person name="Bourras S."/>
            <person name="Cozijnsen A.J."/>
            <person name="Ciuffetti L.M."/>
            <person name="Degrave A."/>
            <person name="Dilmaghani A."/>
            <person name="Duret L."/>
            <person name="Fudal I."/>
            <person name="Goodwin S.B."/>
            <person name="Gout L."/>
            <person name="Glaser N."/>
            <person name="Linglin J."/>
            <person name="Kema G.H.J."/>
            <person name="Lapalu N."/>
            <person name="Lawrence C.B."/>
            <person name="May K."/>
            <person name="Meyer M."/>
            <person name="Ollivier B."/>
            <person name="Poulain J."/>
            <person name="Schoch C.L."/>
            <person name="Simon A."/>
            <person name="Spatafora J.W."/>
            <person name="Stachowiak A."/>
            <person name="Turgeon B.G."/>
            <person name="Tyler B.M."/>
            <person name="Vincent D."/>
            <person name="Weissenbach J."/>
            <person name="Amselem J."/>
            <person name="Quesneville H."/>
            <person name="Oliver R.P."/>
            <person name="Wincker P."/>
            <person name="Balesdent M.-H."/>
            <person name="Howlett B.J."/>
        </authorList>
    </citation>
    <scope>NUCLEOTIDE SEQUENCE [LARGE SCALE GENOMIC DNA]</scope>
    <source>
        <strain evidence="3">JN3 / isolate v23.1.3 / race Av1-4-5-6-7-8</strain>
    </source>
</reference>
<dbReference type="VEuPathDB" id="FungiDB:LEMA_P095880.1"/>
<dbReference type="EMBL" id="FP929133">
    <property type="protein sequence ID" value="CBX98179.1"/>
    <property type="molecule type" value="Genomic_DNA"/>
</dbReference>
<dbReference type="HOGENOM" id="CLU_355674_0_0_1"/>
<feature type="region of interest" description="Disordered" evidence="1">
    <location>
        <begin position="114"/>
        <end position="143"/>
    </location>
</feature>
<dbReference type="Proteomes" id="UP000002668">
    <property type="component" value="Genome"/>
</dbReference>
<name>E5A3G6_LEPMJ</name>
<dbReference type="AlphaFoldDB" id="E5A3G6"/>
<evidence type="ECO:0000313" key="2">
    <source>
        <dbReference type="EMBL" id="CBX98179.1"/>
    </source>
</evidence>
<organism evidence="3">
    <name type="scientific">Leptosphaeria maculans (strain JN3 / isolate v23.1.3 / race Av1-4-5-6-7-8)</name>
    <name type="common">Blackleg fungus</name>
    <name type="synonym">Phoma lingam</name>
    <dbReference type="NCBI Taxonomy" id="985895"/>
    <lineage>
        <taxon>Eukaryota</taxon>
        <taxon>Fungi</taxon>
        <taxon>Dikarya</taxon>
        <taxon>Ascomycota</taxon>
        <taxon>Pezizomycotina</taxon>
        <taxon>Dothideomycetes</taxon>
        <taxon>Pleosporomycetidae</taxon>
        <taxon>Pleosporales</taxon>
        <taxon>Pleosporineae</taxon>
        <taxon>Leptosphaeriaceae</taxon>
        <taxon>Plenodomus</taxon>
        <taxon>Plenodomus lingam/Leptosphaeria maculans species complex</taxon>
    </lineage>
</organism>
<evidence type="ECO:0000256" key="1">
    <source>
        <dbReference type="SAM" id="MobiDB-lite"/>
    </source>
</evidence>
<evidence type="ECO:0000313" key="3">
    <source>
        <dbReference type="Proteomes" id="UP000002668"/>
    </source>
</evidence>
<gene>
    <name evidence="2" type="ORF">LEMA_P095880.1</name>
</gene>
<keyword evidence="3" id="KW-1185">Reference proteome</keyword>
<dbReference type="OMA" id="ARRLIWV"/>
<dbReference type="GeneID" id="13286590"/>
<accession>E5A3G6</accession>
<feature type="compositionally biased region" description="Basic and acidic residues" evidence="1">
    <location>
        <begin position="157"/>
        <end position="168"/>
    </location>
</feature>
<protein>
    <submittedName>
        <fullName evidence="2">Uncharacterized protein</fullName>
    </submittedName>
</protein>
<dbReference type="InParanoid" id="E5A3G6"/>
<proteinExistence type="predicted"/>